<sequence length="519" mass="56507">MRSGNDKELSTIDLDQLFDQYVETDLFQEFRSDDTSGAPSSDDISHLFELPESNGSDPFETRTLPNRETSNEHTSWRKAVHHTFEEQNPASPDFRLNSSYVYPESRGKASYSDPEFFSLDDLFELDVDEPRAISQPSTPVPRITRPSRKARSSPDRTVRHGVQKPSKRSTIATVAGKMMNPSHYRTGFQDLWTRKMGAPSDTFNLQIQANGIHSPPLSTKLPQEEHGSGFFPRDQSYTIAMSSGDATSSDLHSSNYQLTPLSSPAIDITARSNGTGTAFQFSNDGMASAYVSHHLPHGAALSALQTPPPTQRLSMGAWGAETSPNLDFSDFSASPDFQSQDPKHGVGGAGWWNDTAVNQSSTHTKHTRSNFTTTNNNTGTGTVSGLGISCDSASFPDFMSSLHHSHNPSHNPHNTRHAPSSSSRRKSSSTSTSSHAHAQPRASSSGSNVGFVNFTPSDSRKILTGVAPSGSSKTKARREKEAAERRRKLNLAAFKAVKEAGGDVSRLVEEEGGLFMLEG</sequence>
<accession>A0A6A6RKG8</accession>
<name>A0A6A6RKG8_9PLEO</name>
<evidence type="ECO:0000256" key="1">
    <source>
        <dbReference type="SAM" id="MobiDB-lite"/>
    </source>
</evidence>
<dbReference type="EMBL" id="MU006804">
    <property type="protein sequence ID" value="KAF2635666.1"/>
    <property type="molecule type" value="Genomic_DNA"/>
</dbReference>
<dbReference type="OrthoDB" id="2575228at2759"/>
<feature type="region of interest" description="Disordered" evidence="1">
    <location>
        <begin position="401"/>
        <end position="484"/>
    </location>
</feature>
<reference evidence="2" key="1">
    <citation type="journal article" date="2020" name="Stud. Mycol.">
        <title>101 Dothideomycetes genomes: a test case for predicting lifestyles and emergence of pathogens.</title>
        <authorList>
            <person name="Haridas S."/>
            <person name="Albert R."/>
            <person name="Binder M."/>
            <person name="Bloem J."/>
            <person name="Labutti K."/>
            <person name="Salamov A."/>
            <person name="Andreopoulos B."/>
            <person name="Baker S."/>
            <person name="Barry K."/>
            <person name="Bills G."/>
            <person name="Bluhm B."/>
            <person name="Cannon C."/>
            <person name="Castanera R."/>
            <person name="Culley D."/>
            <person name="Daum C."/>
            <person name="Ezra D."/>
            <person name="Gonzalez J."/>
            <person name="Henrissat B."/>
            <person name="Kuo A."/>
            <person name="Liang C."/>
            <person name="Lipzen A."/>
            <person name="Lutzoni F."/>
            <person name="Magnuson J."/>
            <person name="Mondo S."/>
            <person name="Nolan M."/>
            <person name="Ohm R."/>
            <person name="Pangilinan J."/>
            <person name="Park H.-J."/>
            <person name="Ramirez L."/>
            <person name="Alfaro M."/>
            <person name="Sun H."/>
            <person name="Tritt A."/>
            <person name="Yoshinaga Y."/>
            <person name="Zwiers L.-H."/>
            <person name="Turgeon B."/>
            <person name="Goodwin S."/>
            <person name="Spatafora J."/>
            <person name="Crous P."/>
            <person name="Grigoriev I."/>
        </authorList>
    </citation>
    <scope>NUCLEOTIDE SEQUENCE</scope>
    <source>
        <strain evidence="2">CBS 473.64</strain>
    </source>
</reference>
<evidence type="ECO:0000313" key="2">
    <source>
        <dbReference type="EMBL" id="KAF2635666.1"/>
    </source>
</evidence>
<dbReference type="Proteomes" id="UP000799753">
    <property type="component" value="Unassembled WGS sequence"/>
</dbReference>
<feature type="region of interest" description="Disordered" evidence="1">
    <location>
        <begin position="329"/>
        <end position="379"/>
    </location>
</feature>
<feature type="region of interest" description="Disordered" evidence="1">
    <location>
        <begin position="30"/>
        <end position="75"/>
    </location>
</feature>
<evidence type="ECO:0000313" key="3">
    <source>
        <dbReference type="Proteomes" id="UP000799753"/>
    </source>
</evidence>
<dbReference type="AlphaFoldDB" id="A0A6A6RKG8"/>
<protein>
    <submittedName>
        <fullName evidence="2">Uncharacterized protein</fullName>
    </submittedName>
</protein>
<feature type="compositionally biased region" description="Polar residues" evidence="1">
    <location>
        <begin position="441"/>
        <end position="457"/>
    </location>
</feature>
<proteinExistence type="predicted"/>
<organism evidence="2 3">
    <name type="scientific">Massarina eburnea CBS 473.64</name>
    <dbReference type="NCBI Taxonomy" id="1395130"/>
    <lineage>
        <taxon>Eukaryota</taxon>
        <taxon>Fungi</taxon>
        <taxon>Dikarya</taxon>
        <taxon>Ascomycota</taxon>
        <taxon>Pezizomycotina</taxon>
        <taxon>Dothideomycetes</taxon>
        <taxon>Pleosporomycetidae</taxon>
        <taxon>Pleosporales</taxon>
        <taxon>Massarineae</taxon>
        <taxon>Massarinaceae</taxon>
        <taxon>Massarina</taxon>
    </lineage>
</organism>
<keyword evidence="3" id="KW-1185">Reference proteome</keyword>
<feature type="region of interest" description="Disordered" evidence="1">
    <location>
        <begin position="129"/>
        <end position="168"/>
    </location>
</feature>
<feature type="compositionally biased region" description="Polar residues" evidence="1">
    <location>
        <begin position="329"/>
        <end position="340"/>
    </location>
</feature>
<gene>
    <name evidence="2" type="ORF">P280DRAFT_534609</name>
</gene>